<dbReference type="Proteomes" id="UP001652445">
    <property type="component" value="Unassembled WGS sequence"/>
</dbReference>
<dbReference type="RefSeq" id="WP_262685327.1">
    <property type="nucleotide sequence ID" value="NZ_JAOQIO010000077.1"/>
</dbReference>
<feature type="transmembrane region" description="Helical" evidence="4">
    <location>
        <begin position="20"/>
        <end position="43"/>
    </location>
</feature>
<dbReference type="InterPro" id="IPR009057">
    <property type="entry name" value="Homeodomain-like_sf"/>
</dbReference>
<evidence type="ECO:0000313" key="7">
    <source>
        <dbReference type="Proteomes" id="UP001652445"/>
    </source>
</evidence>
<keyword evidence="1" id="KW-0805">Transcription regulation</keyword>
<dbReference type="InterPro" id="IPR018062">
    <property type="entry name" value="HTH_AraC-typ_CS"/>
</dbReference>
<dbReference type="InterPro" id="IPR041522">
    <property type="entry name" value="CdaR_GGDEF"/>
</dbReference>
<dbReference type="PROSITE" id="PS01124">
    <property type="entry name" value="HTH_ARAC_FAMILY_2"/>
    <property type="match status" value="1"/>
</dbReference>
<feature type="domain" description="HTH araC/xylS-type" evidence="5">
    <location>
        <begin position="684"/>
        <end position="782"/>
    </location>
</feature>
<evidence type="ECO:0000259" key="5">
    <source>
        <dbReference type="PROSITE" id="PS01124"/>
    </source>
</evidence>
<keyword evidence="4" id="KW-0812">Transmembrane</keyword>
<dbReference type="PANTHER" id="PTHR43280:SF10">
    <property type="entry name" value="REGULATORY PROTEIN POCR"/>
    <property type="match status" value="1"/>
</dbReference>
<keyword evidence="4" id="KW-0472">Membrane</keyword>
<dbReference type="Pfam" id="PF17853">
    <property type="entry name" value="GGDEF_2"/>
    <property type="match status" value="1"/>
</dbReference>
<evidence type="ECO:0000256" key="2">
    <source>
        <dbReference type="ARBA" id="ARBA00023125"/>
    </source>
</evidence>
<evidence type="ECO:0000313" key="6">
    <source>
        <dbReference type="EMBL" id="MCU6794123.1"/>
    </source>
</evidence>
<keyword evidence="7" id="KW-1185">Reference proteome</keyword>
<gene>
    <name evidence="6" type="ORF">OB236_18630</name>
</gene>
<dbReference type="PANTHER" id="PTHR43280">
    <property type="entry name" value="ARAC-FAMILY TRANSCRIPTIONAL REGULATOR"/>
    <property type="match status" value="1"/>
</dbReference>
<dbReference type="SMART" id="SM00342">
    <property type="entry name" value="HTH_ARAC"/>
    <property type="match status" value="1"/>
</dbReference>
<evidence type="ECO:0000256" key="4">
    <source>
        <dbReference type="SAM" id="Phobius"/>
    </source>
</evidence>
<dbReference type="Gene3D" id="1.10.10.60">
    <property type="entry name" value="Homeodomain-like"/>
    <property type="match status" value="2"/>
</dbReference>
<proteinExistence type="predicted"/>
<dbReference type="Pfam" id="PF12833">
    <property type="entry name" value="HTH_18"/>
    <property type="match status" value="1"/>
</dbReference>
<evidence type="ECO:0000256" key="3">
    <source>
        <dbReference type="ARBA" id="ARBA00023163"/>
    </source>
</evidence>
<dbReference type="InterPro" id="IPR018060">
    <property type="entry name" value="HTH_AraC"/>
</dbReference>
<organism evidence="6 7">
    <name type="scientific">Paenibacillus baimaensis</name>
    <dbReference type="NCBI Taxonomy" id="2982185"/>
    <lineage>
        <taxon>Bacteria</taxon>
        <taxon>Bacillati</taxon>
        <taxon>Bacillota</taxon>
        <taxon>Bacilli</taxon>
        <taxon>Bacillales</taxon>
        <taxon>Paenibacillaceae</taxon>
        <taxon>Paenibacillus</taxon>
    </lineage>
</organism>
<dbReference type="SUPFAM" id="SSF46689">
    <property type="entry name" value="Homeodomain-like"/>
    <property type="match status" value="2"/>
</dbReference>
<accession>A0ABT2UHK1</accession>
<sequence>MNNGIMRFKQFQSKQNRLFLKILSYFLSLLIPIIIIGVSEYAYSISIMKNQFNERITTNLESAANTIDLYINTTQETGINFLFDYTVMNLLIPKDQQSLTIKSELWRLPRILQRSENIISNFTDSTFVYIDNQEVYVGAGVNTFNSYFNNIYKYEKYDTAFWINKRSSTKSIELLPVSSVIQEQMAIKQVVPIVMTNRIQNQNAVMVVNISVNAIVNALKGNAVFDSTNFVVLDGNQQIIYDEQGLMDGSPERSAWLPAYHEQGGAQDIEIQGKRYMIAHIKSNLYGWEYYSFTPLSEFNHHTVNILQMTVLLSIVLIVMGIIFSFVFSIRIYNPIRNIRDVIALKSDLGSGDHADNIHSNEFDLIRQGIDRLSDSNQQYKVKYDKHTSEYVEYSLLFLLKGHTLNQEEILRETLKADFGFTRAGFICCSVHFDFKEAFYEDIQDTERIYVINGIKKIIWSLLGRDLPAYVLEHRMHLFVGLVNVDEAQETELLYEAFNRMLGIFEYDIRMYYDITIGIGTFYTNVNDIGTSYNEAMTALGKRNKEKRFQIVDSSHMSIRNSYQYSLYDEQKLLNYLKLGDESAVSTVLEEIVENNMRRSMSYEHMGQLFKEMYVTGVRFLAEKGRNVTFLEMDQQLQQFTSPAIGDTLTGTKEELQQIIQAFYARIIEVTKAQKGQRSGNLVSLIEKYIQEHYTQDLGLEQIADEMGVSVKYVSRVFKDKTGVYLTDYINQVRIEKAKELLTRTEMKVNDIAESIGIHSRTTFLRVFKKVEGISPNEYRTLYKKTD</sequence>
<keyword evidence="2" id="KW-0238">DNA-binding</keyword>
<keyword evidence="3" id="KW-0804">Transcription</keyword>
<dbReference type="PROSITE" id="PS00041">
    <property type="entry name" value="HTH_ARAC_FAMILY_1"/>
    <property type="match status" value="1"/>
</dbReference>
<reference evidence="6 7" key="1">
    <citation type="submission" date="2022-09" db="EMBL/GenBank/DDBJ databases">
        <authorList>
            <person name="Han X.L."/>
            <person name="Wang Q."/>
            <person name="Lu T."/>
        </authorList>
    </citation>
    <scope>NUCLEOTIDE SEQUENCE [LARGE SCALE GENOMIC DNA]</scope>
    <source>
        <strain evidence="6 7">WQ 127069</strain>
    </source>
</reference>
<protein>
    <submittedName>
        <fullName evidence="6">Helix-turn-helix domain-containing protein</fullName>
    </submittedName>
</protein>
<feature type="transmembrane region" description="Helical" evidence="4">
    <location>
        <begin position="306"/>
        <end position="330"/>
    </location>
</feature>
<name>A0ABT2UHK1_9BACL</name>
<evidence type="ECO:0000256" key="1">
    <source>
        <dbReference type="ARBA" id="ARBA00023015"/>
    </source>
</evidence>
<dbReference type="EMBL" id="JAOQIO010000077">
    <property type="protein sequence ID" value="MCU6794123.1"/>
    <property type="molecule type" value="Genomic_DNA"/>
</dbReference>
<keyword evidence="4" id="KW-1133">Transmembrane helix</keyword>
<comment type="caution">
    <text evidence="6">The sequence shown here is derived from an EMBL/GenBank/DDBJ whole genome shotgun (WGS) entry which is preliminary data.</text>
</comment>